<feature type="transmembrane region" description="Helical" evidence="2">
    <location>
        <begin position="24"/>
        <end position="48"/>
    </location>
</feature>
<evidence type="ECO:0000256" key="1">
    <source>
        <dbReference type="SAM" id="MobiDB-lite"/>
    </source>
</evidence>
<keyword evidence="4" id="KW-1185">Reference proteome</keyword>
<feature type="compositionally biased region" description="Polar residues" evidence="1">
    <location>
        <begin position="104"/>
        <end position="114"/>
    </location>
</feature>
<dbReference type="EMBL" id="SKCS01000350">
    <property type="protein sequence ID" value="TNN10621.1"/>
    <property type="molecule type" value="Genomic_DNA"/>
</dbReference>
<keyword evidence="2" id="KW-0812">Transmembrane</keyword>
<organism evidence="3 4">
    <name type="scientific">Schistosoma japonicum</name>
    <name type="common">Blood fluke</name>
    <dbReference type="NCBI Taxonomy" id="6182"/>
    <lineage>
        <taxon>Eukaryota</taxon>
        <taxon>Metazoa</taxon>
        <taxon>Spiralia</taxon>
        <taxon>Lophotrochozoa</taxon>
        <taxon>Platyhelminthes</taxon>
        <taxon>Trematoda</taxon>
        <taxon>Digenea</taxon>
        <taxon>Strigeidida</taxon>
        <taxon>Schistosomatoidea</taxon>
        <taxon>Schistosomatidae</taxon>
        <taxon>Schistosoma</taxon>
    </lineage>
</organism>
<name>A0A4Z2D282_SCHJA</name>
<sequence length="236" mass="26874">MHLTDAVRFPLAPYVSYLTAQNGIITRLGLFGSLVAFSVALLSIGWALKSRRRHQQKLLVALNRSSWLAQCYSRIADVALSSQLSVEQNSGCNTNASKRHNSGVPENSPTKNVNSKHNIFSMYNSYEDNLNTNVEPRLFTRNICHGRKQRTSKHLDIKYHKPKDLLNDDKFDVNHNTNVDSDRVSKQTDSFSSNSLTHSDSSFNTSKYQQIELIEDTDENHQHCPSSDFTVSDWYY</sequence>
<feature type="compositionally biased region" description="Polar residues" evidence="1">
    <location>
        <begin position="187"/>
        <end position="202"/>
    </location>
</feature>
<feature type="region of interest" description="Disordered" evidence="1">
    <location>
        <begin position="90"/>
        <end position="114"/>
    </location>
</feature>
<accession>A0A4Z2D282</accession>
<evidence type="ECO:0000313" key="4">
    <source>
        <dbReference type="Proteomes" id="UP000311919"/>
    </source>
</evidence>
<keyword evidence="2" id="KW-0472">Membrane</keyword>
<feature type="region of interest" description="Disordered" evidence="1">
    <location>
        <begin position="177"/>
        <end position="202"/>
    </location>
</feature>
<evidence type="ECO:0000256" key="2">
    <source>
        <dbReference type="SAM" id="Phobius"/>
    </source>
</evidence>
<proteinExistence type="predicted"/>
<dbReference type="AlphaFoldDB" id="A0A4Z2D282"/>
<dbReference type="STRING" id="6182.A0A4Z2D282"/>
<gene>
    <name evidence="3" type="ORF">EWB00_005233</name>
</gene>
<dbReference type="Proteomes" id="UP000311919">
    <property type="component" value="Unassembled WGS sequence"/>
</dbReference>
<comment type="caution">
    <text evidence="3">The sequence shown here is derived from an EMBL/GenBank/DDBJ whole genome shotgun (WGS) entry which is preliminary data.</text>
</comment>
<protein>
    <submittedName>
        <fullName evidence="3">Histone H1-delta</fullName>
    </submittedName>
</protein>
<reference evidence="3 4" key="1">
    <citation type="submission" date="2019-03" db="EMBL/GenBank/DDBJ databases">
        <title>An improved genome assembly of the fluke Schistosoma japonicum.</title>
        <authorList>
            <person name="Hu W."/>
            <person name="Luo F."/>
            <person name="Yin M."/>
            <person name="Mo X."/>
            <person name="Sun C."/>
            <person name="Wu Q."/>
            <person name="Zhu B."/>
            <person name="Xiang M."/>
            <person name="Wang J."/>
            <person name="Wang Y."/>
            <person name="Zhang T."/>
            <person name="Xu B."/>
            <person name="Zheng H."/>
            <person name="Feng Z."/>
        </authorList>
    </citation>
    <scope>NUCLEOTIDE SEQUENCE [LARGE SCALE GENOMIC DNA]</scope>
    <source>
        <strain evidence="3">HuSjv2</strain>
        <tissue evidence="3">Worms</tissue>
    </source>
</reference>
<keyword evidence="2" id="KW-1133">Transmembrane helix</keyword>
<evidence type="ECO:0000313" key="3">
    <source>
        <dbReference type="EMBL" id="TNN10621.1"/>
    </source>
</evidence>